<organism evidence="1 2">
    <name type="scientific">Kangiella taiwanensis</name>
    <dbReference type="NCBI Taxonomy" id="1079179"/>
    <lineage>
        <taxon>Bacteria</taxon>
        <taxon>Pseudomonadati</taxon>
        <taxon>Pseudomonadota</taxon>
        <taxon>Gammaproteobacteria</taxon>
        <taxon>Kangiellales</taxon>
        <taxon>Kangiellaceae</taxon>
        <taxon>Kangiella</taxon>
    </lineage>
</organism>
<dbReference type="EMBL" id="BAABFU010000003">
    <property type="protein sequence ID" value="GAA4352623.1"/>
    <property type="molecule type" value="Genomic_DNA"/>
</dbReference>
<evidence type="ECO:0000313" key="1">
    <source>
        <dbReference type="EMBL" id="GAA4352623.1"/>
    </source>
</evidence>
<accession>A0ABP8I782</accession>
<comment type="caution">
    <text evidence="1">The sequence shown here is derived from an EMBL/GenBank/DDBJ whole genome shotgun (WGS) entry which is preliminary data.</text>
</comment>
<sequence length="121" mass="13580">MSNLVTIEKFEIFAVKALCCEVMPASSLHQAMINPEKVTYKHTGEGYYLEIYHKGIPFDRTVCESPSIVGKFQGQTLGFTVFIEKHHICLECFSLDGKSIPENVRSGTIEVVTDNNDHRLG</sequence>
<gene>
    <name evidence="1" type="ORF">GCM10023150_20430</name>
</gene>
<dbReference type="RefSeq" id="WP_223579457.1">
    <property type="nucleotide sequence ID" value="NZ_BAABFU010000003.1"/>
</dbReference>
<evidence type="ECO:0000313" key="2">
    <source>
        <dbReference type="Proteomes" id="UP001501294"/>
    </source>
</evidence>
<keyword evidence="2" id="KW-1185">Reference proteome</keyword>
<dbReference type="Proteomes" id="UP001501294">
    <property type="component" value="Unassembled WGS sequence"/>
</dbReference>
<name>A0ABP8I782_9GAMM</name>
<reference evidence="2" key="1">
    <citation type="journal article" date="2019" name="Int. J. Syst. Evol. Microbiol.">
        <title>The Global Catalogue of Microorganisms (GCM) 10K type strain sequencing project: providing services to taxonomists for standard genome sequencing and annotation.</title>
        <authorList>
            <consortium name="The Broad Institute Genomics Platform"/>
            <consortium name="The Broad Institute Genome Sequencing Center for Infectious Disease"/>
            <person name="Wu L."/>
            <person name="Ma J."/>
        </authorList>
    </citation>
    <scope>NUCLEOTIDE SEQUENCE [LARGE SCALE GENOMIC DNA]</scope>
    <source>
        <strain evidence="2">JCM 17727</strain>
    </source>
</reference>
<protein>
    <submittedName>
        <fullName evidence="1">Uncharacterized protein</fullName>
    </submittedName>
</protein>
<proteinExistence type="predicted"/>